<keyword evidence="3" id="KW-1185">Reference proteome</keyword>
<evidence type="ECO:0000313" key="2">
    <source>
        <dbReference type="EMBL" id="MFD0803254.1"/>
    </source>
</evidence>
<comment type="caution">
    <text evidence="2">The sequence shown here is derived from an EMBL/GenBank/DDBJ whole genome shotgun (WGS) entry which is preliminary data.</text>
</comment>
<gene>
    <name evidence="2" type="ORF">ACFQZU_18280</name>
</gene>
<evidence type="ECO:0000256" key="1">
    <source>
        <dbReference type="SAM" id="MobiDB-lite"/>
    </source>
</evidence>
<accession>A0ABW3BKH1</accession>
<protein>
    <submittedName>
        <fullName evidence="2">Zf-HC2 domain-containing protein</fullName>
    </submittedName>
</protein>
<proteinExistence type="predicted"/>
<feature type="region of interest" description="Disordered" evidence="1">
    <location>
        <begin position="62"/>
        <end position="87"/>
    </location>
</feature>
<dbReference type="EMBL" id="JBHTHR010000803">
    <property type="protein sequence ID" value="MFD0803254.1"/>
    <property type="molecule type" value="Genomic_DNA"/>
</dbReference>
<dbReference type="Proteomes" id="UP001596956">
    <property type="component" value="Unassembled WGS sequence"/>
</dbReference>
<name>A0ABW3BKH1_9ACTN</name>
<reference evidence="3" key="1">
    <citation type="journal article" date="2019" name="Int. J. Syst. Evol. Microbiol.">
        <title>The Global Catalogue of Microorganisms (GCM) 10K type strain sequencing project: providing services to taxonomists for standard genome sequencing and annotation.</title>
        <authorList>
            <consortium name="The Broad Institute Genomics Platform"/>
            <consortium name="The Broad Institute Genome Sequencing Center for Infectious Disease"/>
            <person name="Wu L."/>
            <person name="Ma J."/>
        </authorList>
    </citation>
    <scope>NUCLEOTIDE SEQUENCE [LARGE SCALE GENOMIC DNA]</scope>
    <source>
        <strain evidence="3">CCUG 63369</strain>
    </source>
</reference>
<sequence length="87" mass="9111">RPLSVLRPRWERTRFAVAGVSVLAVALGTAFVAGGDAQNTRVVTPSVEDYVVEHAVTSREVPVPEPGAGLPQFSTVAETSAPTSAPR</sequence>
<feature type="compositionally biased region" description="Polar residues" evidence="1">
    <location>
        <begin position="72"/>
        <end position="87"/>
    </location>
</feature>
<organism evidence="2 3">
    <name type="scientific">Streptomonospora algeriensis</name>
    <dbReference type="NCBI Taxonomy" id="995084"/>
    <lineage>
        <taxon>Bacteria</taxon>
        <taxon>Bacillati</taxon>
        <taxon>Actinomycetota</taxon>
        <taxon>Actinomycetes</taxon>
        <taxon>Streptosporangiales</taxon>
        <taxon>Nocardiopsidaceae</taxon>
        <taxon>Streptomonospora</taxon>
    </lineage>
</organism>
<evidence type="ECO:0000313" key="3">
    <source>
        <dbReference type="Proteomes" id="UP001596956"/>
    </source>
</evidence>
<feature type="non-terminal residue" evidence="2">
    <location>
        <position position="1"/>
    </location>
</feature>